<evidence type="ECO:0000313" key="1">
    <source>
        <dbReference type="EMBL" id="CAB4869578.1"/>
    </source>
</evidence>
<organism evidence="1">
    <name type="scientific">freshwater metagenome</name>
    <dbReference type="NCBI Taxonomy" id="449393"/>
    <lineage>
        <taxon>unclassified sequences</taxon>
        <taxon>metagenomes</taxon>
        <taxon>ecological metagenomes</taxon>
    </lineage>
</organism>
<dbReference type="AlphaFoldDB" id="A0A6J7DJQ2"/>
<sequence length="36" mass="3785">MLIDVDLNGASLVQPARGVLDEVDSCPLLTIPTFGD</sequence>
<dbReference type="EMBL" id="CAFBLV010000088">
    <property type="protein sequence ID" value="CAB4869578.1"/>
    <property type="molecule type" value="Genomic_DNA"/>
</dbReference>
<name>A0A6J7DJQ2_9ZZZZ</name>
<proteinExistence type="predicted"/>
<accession>A0A6J7DJQ2</accession>
<reference evidence="1" key="1">
    <citation type="submission" date="2020-05" db="EMBL/GenBank/DDBJ databases">
        <authorList>
            <person name="Chiriac C."/>
            <person name="Salcher M."/>
            <person name="Ghai R."/>
            <person name="Kavagutti S V."/>
        </authorList>
    </citation>
    <scope>NUCLEOTIDE SEQUENCE</scope>
</reference>
<protein>
    <submittedName>
        <fullName evidence="1">Unannotated protein</fullName>
    </submittedName>
</protein>
<gene>
    <name evidence="1" type="ORF">UFOPK3425_00563</name>
</gene>